<feature type="domain" description="C2H2-type" evidence="13">
    <location>
        <begin position="468"/>
        <end position="495"/>
    </location>
</feature>
<evidence type="ECO:0000313" key="15">
    <source>
        <dbReference type="Ensembl" id="ENSCPBP00000019081.1"/>
    </source>
</evidence>
<feature type="domain" description="C2H2-type" evidence="13">
    <location>
        <begin position="412"/>
        <end position="439"/>
    </location>
</feature>
<dbReference type="FunFam" id="3.30.160.60:FF:000744">
    <property type="entry name" value="zinc finger E-box-binding homeobox 1"/>
    <property type="match status" value="1"/>
</dbReference>
<reference evidence="15" key="1">
    <citation type="submission" date="2025-08" db="UniProtKB">
        <authorList>
            <consortium name="Ensembl"/>
        </authorList>
    </citation>
    <scope>IDENTIFICATION</scope>
</reference>
<dbReference type="InterPro" id="IPR013087">
    <property type="entry name" value="Znf_C2H2_type"/>
</dbReference>
<dbReference type="FunFam" id="1.10.4020.10:FF:000001">
    <property type="entry name" value="zinc finger protein 263 isoform X1"/>
    <property type="match status" value="1"/>
</dbReference>
<organism evidence="15 16">
    <name type="scientific">Chrysemys picta bellii</name>
    <name type="common">Western painted turtle</name>
    <name type="synonym">Emys bellii</name>
    <dbReference type="NCBI Taxonomy" id="8478"/>
    <lineage>
        <taxon>Eukaryota</taxon>
        <taxon>Metazoa</taxon>
        <taxon>Chordata</taxon>
        <taxon>Craniata</taxon>
        <taxon>Vertebrata</taxon>
        <taxon>Euteleostomi</taxon>
        <taxon>Archelosauria</taxon>
        <taxon>Testudinata</taxon>
        <taxon>Testudines</taxon>
        <taxon>Cryptodira</taxon>
        <taxon>Durocryptodira</taxon>
        <taxon>Testudinoidea</taxon>
        <taxon>Emydidae</taxon>
        <taxon>Chrysemys</taxon>
    </lineage>
</organism>
<dbReference type="FunFam" id="3.30.160.60:FF:000016">
    <property type="entry name" value="zinc finger protein 37 homolog"/>
    <property type="match status" value="1"/>
</dbReference>
<dbReference type="PANTHER" id="PTHR23226:SF423">
    <property type="entry name" value="C2H2-TYPE DOMAIN-CONTAINING PROTEIN"/>
    <property type="match status" value="1"/>
</dbReference>
<evidence type="ECO:0000256" key="11">
    <source>
        <dbReference type="PROSITE-ProRule" id="PRU00042"/>
    </source>
</evidence>
<dbReference type="FunFam" id="3.30.160.60:FF:000914">
    <property type="entry name" value="Zinc finger protein 16"/>
    <property type="match status" value="1"/>
</dbReference>
<feature type="compositionally biased region" description="Polar residues" evidence="12">
    <location>
        <begin position="16"/>
        <end position="25"/>
    </location>
</feature>
<keyword evidence="5 11" id="KW-0863">Zinc-finger</keyword>
<feature type="domain" description="C2H2-type" evidence="13">
    <location>
        <begin position="440"/>
        <end position="467"/>
    </location>
</feature>
<evidence type="ECO:0000256" key="8">
    <source>
        <dbReference type="ARBA" id="ARBA00023125"/>
    </source>
</evidence>
<dbReference type="Gene3D" id="3.30.160.60">
    <property type="entry name" value="Classic Zinc Finger"/>
    <property type="match status" value="7"/>
</dbReference>
<dbReference type="SUPFAM" id="SSF47353">
    <property type="entry name" value="Retrovirus capsid dimerization domain-like"/>
    <property type="match status" value="1"/>
</dbReference>
<dbReference type="InterPro" id="IPR036236">
    <property type="entry name" value="Znf_C2H2_sf"/>
</dbReference>
<keyword evidence="8" id="KW-0238">DNA-binding</keyword>
<evidence type="ECO:0000256" key="1">
    <source>
        <dbReference type="ARBA" id="ARBA00004123"/>
    </source>
</evidence>
<dbReference type="AlphaFoldDB" id="A0A8C3HJM6"/>
<dbReference type="SUPFAM" id="SSF57667">
    <property type="entry name" value="beta-beta-alpha zinc fingers"/>
    <property type="match status" value="4"/>
</dbReference>
<dbReference type="InterPro" id="IPR003309">
    <property type="entry name" value="SCAN_dom"/>
</dbReference>
<reference evidence="15" key="2">
    <citation type="submission" date="2025-09" db="UniProtKB">
        <authorList>
            <consortium name="Ensembl"/>
        </authorList>
    </citation>
    <scope>IDENTIFICATION</scope>
</reference>
<dbReference type="FunFam" id="3.30.160.60:FF:000848">
    <property type="entry name" value="Zinc finger protein 35"/>
    <property type="match status" value="1"/>
</dbReference>
<dbReference type="Proteomes" id="UP000694380">
    <property type="component" value="Unplaced"/>
</dbReference>
<comment type="subcellular location">
    <subcellularLocation>
        <location evidence="1">Nucleus</location>
    </subcellularLocation>
</comment>
<evidence type="ECO:0000256" key="2">
    <source>
        <dbReference type="ARBA" id="ARBA00006991"/>
    </source>
</evidence>
<dbReference type="FunFam" id="3.30.160.60:FF:000352">
    <property type="entry name" value="zinc finger protein 3 homolog"/>
    <property type="match status" value="1"/>
</dbReference>
<evidence type="ECO:0000256" key="4">
    <source>
        <dbReference type="ARBA" id="ARBA00022737"/>
    </source>
</evidence>
<feature type="domain" description="SCAN box" evidence="14">
    <location>
        <begin position="143"/>
        <end position="222"/>
    </location>
</feature>
<dbReference type="GO" id="GO:0008270">
    <property type="term" value="F:zinc ion binding"/>
    <property type="evidence" value="ECO:0007669"/>
    <property type="project" value="UniProtKB-KW"/>
</dbReference>
<evidence type="ECO:0000313" key="16">
    <source>
        <dbReference type="Proteomes" id="UP000694380"/>
    </source>
</evidence>
<keyword evidence="9" id="KW-0804">Transcription</keyword>
<feature type="region of interest" description="Disordered" evidence="12">
    <location>
        <begin position="369"/>
        <end position="407"/>
    </location>
</feature>
<dbReference type="OMA" id="FIQPRDE"/>
<feature type="domain" description="C2H2-type" evidence="13">
    <location>
        <begin position="496"/>
        <end position="523"/>
    </location>
</feature>
<keyword evidence="10" id="KW-0539">Nucleus</keyword>
<dbReference type="SMART" id="SM00355">
    <property type="entry name" value="ZnF_C2H2"/>
    <property type="match status" value="7"/>
</dbReference>
<evidence type="ECO:0000256" key="10">
    <source>
        <dbReference type="ARBA" id="ARBA00023242"/>
    </source>
</evidence>
<feature type="region of interest" description="Disordered" evidence="12">
    <location>
        <begin position="255"/>
        <end position="355"/>
    </location>
</feature>
<dbReference type="CDD" id="cd07936">
    <property type="entry name" value="SCAN"/>
    <property type="match status" value="1"/>
</dbReference>
<dbReference type="SMART" id="SM00431">
    <property type="entry name" value="SCAN"/>
    <property type="match status" value="1"/>
</dbReference>
<keyword evidence="7" id="KW-0805">Transcription regulation</keyword>
<dbReference type="PROSITE" id="PS50157">
    <property type="entry name" value="ZINC_FINGER_C2H2_2"/>
    <property type="match status" value="7"/>
</dbReference>
<dbReference type="FunFam" id="3.30.160.60:FF:002343">
    <property type="entry name" value="Zinc finger protein 33A"/>
    <property type="match status" value="1"/>
</dbReference>
<keyword evidence="16" id="KW-1185">Reference proteome</keyword>
<protein>
    <submittedName>
        <fullName evidence="15">Uncharacterized protein</fullName>
    </submittedName>
</protein>
<dbReference type="PANTHER" id="PTHR23226">
    <property type="entry name" value="ZINC FINGER AND SCAN DOMAIN-CONTAINING"/>
    <property type="match status" value="1"/>
</dbReference>
<keyword evidence="4" id="KW-0677">Repeat</keyword>
<dbReference type="PROSITE" id="PS50804">
    <property type="entry name" value="SCAN_BOX"/>
    <property type="match status" value="1"/>
</dbReference>
<comment type="similarity">
    <text evidence="2">Belongs to the krueppel C2H2-type zinc-finger protein family.</text>
</comment>
<dbReference type="Ensembl" id="ENSCPBT00000022485.1">
    <property type="protein sequence ID" value="ENSCPBP00000019081.1"/>
    <property type="gene ID" value="ENSCPBG00000013821.1"/>
</dbReference>
<dbReference type="Pfam" id="PF02023">
    <property type="entry name" value="SCAN"/>
    <property type="match status" value="1"/>
</dbReference>
<evidence type="ECO:0000256" key="6">
    <source>
        <dbReference type="ARBA" id="ARBA00022833"/>
    </source>
</evidence>
<keyword evidence="3" id="KW-0479">Metal-binding</keyword>
<feature type="domain" description="C2H2-type" evidence="13">
    <location>
        <begin position="524"/>
        <end position="551"/>
    </location>
</feature>
<evidence type="ECO:0000256" key="12">
    <source>
        <dbReference type="SAM" id="MobiDB-lite"/>
    </source>
</evidence>
<dbReference type="PROSITE" id="PS00028">
    <property type="entry name" value="ZINC_FINGER_C2H2_1"/>
    <property type="match status" value="7"/>
</dbReference>
<dbReference type="Gene3D" id="1.10.4020.10">
    <property type="entry name" value="DNA breaking-rejoining enzymes"/>
    <property type="match status" value="1"/>
</dbReference>
<dbReference type="FunFam" id="3.30.160.60:FF:000495">
    <property type="entry name" value="zinc finger protein 668"/>
    <property type="match status" value="1"/>
</dbReference>
<feature type="compositionally biased region" description="Basic and acidic residues" evidence="12">
    <location>
        <begin position="312"/>
        <end position="332"/>
    </location>
</feature>
<evidence type="ECO:0000259" key="14">
    <source>
        <dbReference type="PROSITE" id="PS50804"/>
    </source>
</evidence>
<feature type="domain" description="C2H2-type" evidence="13">
    <location>
        <begin position="356"/>
        <end position="383"/>
    </location>
</feature>
<proteinExistence type="inferred from homology"/>
<evidence type="ECO:0000256" key="3">
    <source>
        <dbReference type="ARBA" id="ARBA00022723"/>
    </source>
</evidence>
<dbReference type="GO" id="GO:0000981">
    <property type="term" value="F:DNA-binding transcription factor activity, RNA polymerase II-specific"/>
    <property type="evidence" value="ECO:0007669"/>
    <property type="project" value="TreeGrafter"/>
</dbReference>
<evidence type="ECO:0000256" key="5">
    <source>
        <dbReference type="ARBA" id="ARBA00022771"/>
    </source>
</evidence>
<dbReference type="GeneTree" id="ENSGT00940000153104"/>
<feature type="compositionally biased region" description="Polar residues" evidence="12">
    <location>
        <begin position="269"/>
        <end position="288"/>
    </location>
</feature>
<dbReference type="GO" id="GO:0005634">
    <property type="term" value="C:nucleus"/>
    <property type="evidence" value="ECO:0007669"/>
    <property type="project" value="UniProtKB-SubCell"/>
</dbReference>
<name>A0A8C3HJM6_CHRPI</name>
<dbReference type="GO" id="GO:0000978">
    <property type="term" value="F:RNA polymerase II cis-regulatory region sequence-specific DNA binding"/>
    <property type="evidence" value="ECO:0007669"/>
    <property type="project" value="TreeGrafter"/>
</dbReference>
<feature type="domain" description="C2H2-type" evidence="13">
    <location>
        <begin position="384"/>
        <end position="411"/>
    </location>
</feature>
<sequence length="603" mass="65932">MPSALERGQSAPGSALSPSTHQASLTPAGPVPGASWRLLVLDLALCSFPSPGIRVGGVRLLRTGGAASQQAAKTSFHTGRGSPAPRPGSSLCRTHSCWFRSPVPARECPLLGPVQPERIPGAQLVLSVEEPDAQGPVDMEMHRLRFRGFRYQEAEGPRQAYDHLCLLSRAWLRPEQRSKEQMLELLVLEQFLSILPQEIQSWVGGCHPQTGEQAVALAGGFQLAKEEPGIWPQQEVIYGCEIIREWDMGPFPSRGYHSWLPPRQDTEEGNPQQEGSVETKTHGMSRSAKQGDAGGAGQQQEDPLGNGLNSSAEHEMSLSGLERRLDRSDCRGENQGGACRPQGDPPAKTPKARRPNACAVCGKTFSNSSNLKKHQTTHTGEKPHGCPQCGKRFSHSSNLRKHERTHTGERPFRCPECGKSFSQSSALATHQRIHTGETPYGCGACGKRFGDLSALKRHERIHTGERPYRCGQCGKAFKHSSALAQHGRTHTGEKPYVCSQCGKAFSQGSTLIQHQRVHTGERPYPCPQCGRSFSQGSALTQHQRTHTKESDPLMGPGGARIYRDPFVQLRDEDDEEDGVGEVLVLPPGTWDAELDVQIKEEPE</sequence>
<evidence type="ECO:0000259" key="13">
    <source>
        <dbReference type="PROSITE" id="PS50157"/>
    </source>
</evidence>
<feature type="region of interest" description="Disordered" evidence="12">
    <location>
        <begin position="1"/>
        <end position="28"/>
    </location>
</feature>
<evidence type="ECO:0000256" key="7">
    <source>
        <dbReference type="ARBA" id="ARBA00023015"/>
    </source>
</evidence>
<dbReference type="Pfam" id="PF00096">
    <property type="entry name" value="zf-C2H2"/>
    <property type="match status" value="5"/>
</dbReference>
<dbReference type="Pfam" id="PF13465">
    <property type="entry name" value="zf-H2C2_2"/>
    <property type="match status" value="1"/>
</dbReference>
<feature type="compositionally biased region" description="Basic residues" evidence="12">
    <location>
        <begin position="392"/>
        <end position="404"/>
    </location>
</feature>
<accession>A0A8C3HJM6</accession>
<evidence type="ECO:0000256" key="9">
    <source>
        <dbReference type="ARBA" id="ARBA00023163"/>
    </source>
</evidence>
<keyword evidence="6" id="KW-0862">Zinc</keyword>
<dbReference type="InterPro" id="IPR038269">
    <property type="entry name" value="SCAN_sf"/>
</dbReference>